<dbReference type="InterPro" id="IPR036188">
    <property type="entry name" value="FAD/NAD-bd_sf"/>
</dbReference>
<dbReference type="EMBL" id="CAJOAX010001216">
    <property type="protein sequence ID" value="CAF3696330.1"/>
    <property type="molecule type" value="Genomic_DNA"/>
</dbReference>
<dbReference type="InterPro" id="IPR001258">
    <property type="entry name" value="NHL_repeat"/>
</dbReference>
<evidence type="ECO:0000256" key="5">
    <source>
        <dbReference type="ARBA" id="ARBA00023002"/>
    </source>
</evidence>
<organism evidence="7 8">
    <name type="scientific">Rotaria sordida</name>
    <dbReference type="NCBI Taxonomy" id="392033"/>
    <lineage>
        <taxon>Eukaryota</taxon>
        <taxon>Metazoa</taxon>
        <taxon>Spiralia</taxon>
        <taxon>Gnathifera</taxon>
        <taxon>Rotifera</taxon>
        <taxon>Eurotatoria</taxon>
        <taxon>Bdelloidea</taxon>
        <taxon>Philodinida</taxon>
        <taxon>Philodinidae</taxon>
        <taxon>Rotaria</taxon>
    </lineage>
</organism>
<keyword evidence="5" id="KW-0560">Oxidoreductase</keyword>
<dbReference type="InterPro" id="IPR011042">
    <property type="entry name" value="6-blade_b-propeller_TolB-like"/>
</dbReference>
<gene>
    <name evidence="7" type="ORF">OTI717_LOCUS12227</name>
</gene>
<evidence type="ECO:0000313" key="8">
    <source>
        <dbReference type="Proteomes" id="UP000663823"/>
    </source>
</evidence>
<dbReference type="GO" id="GO:0050660">
    <property type="term" value="F:flavin adenine dinucleotide binding"/>
    <property type="evidence" value="ECO:0007669"/>
    <property type="project" value="InterPro"/>
</dbReference>
<feature type="domain" description="Amine oxidase" evidence="6">
    <location>
        <begin position="255"/>
        <end position="398"/>
    </location>
</feature>
<name>A0A818UD84_9BILA</name>
<evidence type="ECO:0000256" key="3">
    <source>
        <dbReference type="ARBA" id="ARBA00022737"/>
    </source>
</evidence>
<dbReference type="CDD" id="cd05819">
    <property type="entry name" value="NHL"/>
    <property type="match status" value="1"/>
</dbReference>
<dbReference type="AlphaFoldDB" id="A0A818UD84"/>
<dbReference type="Pfam" id="PF01593">
    <property type="entry name" value="Amino_oxidase"/>
    <property type="match status" value="1"/>
</dbReference>
<evidence type="ECO:0000256" key="4">
    <source>
        <dbReference type="ARBA" id="ARBA00022827"/>
    </source>
</evidence>
<sequence>MSLELLIDDGICETATWASIGKTVAGGNGLGSALNQLSNPFGLFVDSNDGDALIIVDNGNGRVVKWKQGASSGQIIAGGNGVGNRSDQLALPRNRVTKWIANNSVWATSAIIVAGGNDNGSALNQLDGTLAVTVDQSGTVYVADYGNHRITRWLKEAQSGTVIAGGNGQGNLNTQLNHPYDLAFDRNGNLYTVSDLWNDAMKSVTYTSYDDLKAKYDKYSIEGYFLEHENMSRGAIDFISLMYNVDMQTSLIEMVRSTVILTLNPEYTQIDGGFNLLTDEFERNCKNVPNGRCNIYTNTRVKEVHYMENPNNSSIRPWVRLVIGENSTAIRFDSVIVSTTARAASLIEFEPRSLFVDKYRAWRQLHYDCATKIAHSFSRSFWRDENIQGGYSITDLPIRAQQIPDQSRMHITTDRGSLTAEKIIFLPGAFTKTMMSTLGLNLSINLYELPSAVHFYRSQSSSNLTVSTWSFTSTNSDHYAGFPQDQSNYLRIEPRINPTTMQTINSPLDLTNKPDQQILDRMLTWIGQHLSQTVDLTNPIMPIDTMLDSMLSDKGFILDYIPGFEQKLVLGTDSWSSIQYMPAFAEILARLVLTNGSSTCKINNDRFAKLDENNNDNQH</sequence>
<protein>
    <recommendedName>
        <fullName evidence="6">Amine oxidase domain-containing protein</fullName>
    </recommendedName>
</protein>
<dbReference type="Pfam" id="PF01436">
    <property type="entry name" value="NHL"/>
    <property type="match status" value="1"/>
</dbReference>
<dbReference type="Gene3D" id="3.30.9.10">
    <property type="entry name" value="D-Amino Acid Oxidase, subunit A, domain 2"/>
    <property type="match status" value="1"/>
</dbReference>
<comment type="caution">
    <text evidence="7">The sequence shown here is derived from an EMBL/GenBank/DDBJ whole genome shotgun (WGS) entry which is preliminary data.</text>
</comment>
<dbReference type="Gene3D" id="2.120.10.30">
    <property type="entry name" value="TolB, C-terminal domain"/>
    <property type="match status" value="1"/>
</dbReference>
<evidence type="ECO:0000313" key="7">
    <source>
        <dbReference type="EMBL" id="CAF3696330.1"/>
    </source>
</evidence>
<keyword evidence="3" id="KW-0677">Repeat</keyword>
<dbReference type="InterPro" id="IPR045170">
    <property type="entry name" value="MTOX"/>
</dbReference>
<keyword evidence="4" id="KW-0274">FAD</keyword>
<dbReference type="PANTHER" id="PTHR10961:SF7">
    <property type="entry name" value="FAD DEPENDENT OXIDOREDUCTASE DOMAIN-CONTAINING PROTEIN"/>
    <property type="match status" value="1"/>
</dbReference>
<evidence type="ECO:0000256" key="1">
    <source>
        <dbReference type="ARBA" id="ARBA00001974"/>
    </source>
</evidence>
<keyword evidence="2" id="KW-0285">Flavoprotein</keyword>
<dbReference type="GO" id="GO:0008115">
    <property type="term" value="F:sarcosine oxidase activity"/>
    <property type="evidence" value="ECO:0007669"/>
    <property type="project" value="TreeGrafter"/>
</dbReference>
<dbReference type="Proteomes" id="UP000663823">
    <property type="component" value="Unassembled WGS sequence"/>
</dbReference>
<evidence type="ECO:0000256" key="2">
    <source>
        <dbReference type="ARBA" id="ARBA00022630"/>
    </source>
</evidence>
<dbReference type="SUPFAM" id="SSF101898">
    <property type="entry name" value="NHL repeat"/>
    <property type="match status" value="1"/>
</dbReference>
<reference evidence="7" key="1">
    <citation type="submission" date="2021-02" db="EMBL/GenBank/DDBJ databases">
        <authorList>
            <person name="Nowell W R."/>
        </authorList>
    </citation>
    <scope>NUCLEOTIDE SEQUENCE</scope>
</reference>
<dbReference type="InterPro" id="IPR002937">
    <property type="entry name" value="Amino_oxidase"/>
</dbReference>
<comment type="cofactor">
    <cofactor evidence="1">
        <name>FAD</name>
        <dbReference type="ChEBI" id="CHEBI:57692"/>
    </cofactor>
</comment>
<accession>A0A818UD84</accession>
<proteinExistence type="predicted"/>
<dbReference type="Gene3D" id="3.50.50.60">
    <property type="entry name" value="FAD/NAD(P)-binding domain"/>
    <property type="match status" value="2"/>
</dbReference>
<evidence type="ECO:0000259" key="6">
    <source>
        <dbReference type="Pfam" id="PF01593"/>
    </source>
</evidence>
<dbReference type="SUPFAM" id="SSF51905">
    <property type="entry name" value="FAD/NAD(P)-binding domain"/>
    <property type="match status" value="1"/>
</dbReference>
<dbReference type="PANTHER" id="PTHR10961">
    <property type="entry name" value="PEROXISOMAL SARCOSINE OXIDASE"/>
    <property type="match status" value="1"/>
</dbReference>